<dbReference type="EMBL" id="JAXIOK010000018">
    <property type="protein sequence ID" value="KAK4750042.1"/>
    <property type="molecule type" value="Genomic_DNA"/>
</dbReference>
<feature type="transmembrane region" description="Helical" evidence="1">
    <location>
        <begin position="33"/>
        <end position="50"/>
    </location>
</feature>
<accession>A0AAN7H4P4</accession>
<proteinExistence type="predicted"/>
<evidence type="ECO:0000259" key="2">
    <source>
        <dbReference type="Pfam" id="PF25276"/>
    </source>
</evidence>
<sequence>MKPTNRPHMGSCPNARVVIDLPNSEILRVVSRSLFFAVVILAVPCFLSIIKDTAGHNFGGIEFGFGSSTTASFEFMNVLFQDFAREGLVKKGDKVLILGSEISCISSNSKFLIDNEIHFAMVSGISSQGSIPDGTFHFVLLLESSDAKMVDPVLKVDGILAVQLKDDPVHVLEEPSNYKAVYIRRYDSTIVAMRKMDLSNDVTVSSINRKLYNTGLEAKRAALKGLERPFLEPPRRALGRSSEHLKNIKYLPELMGDSLRGYKRRVFIAVSSRNEENDDPTVEWFHQNYPSRNQKFEVYSLKIASDGYVGISDWLRKNIDEGDYVVMKAEADIVEEMMQRGSLHLVDELFLECKNRWGFGQENKGERAYWECLSLYGMVKDEGVAVHQWWG</sequence>
<name>A0AAN7H4P4_9MYRT</name>
<organism evidence="3 4">
    <name type="scientific">Trapa incisa</name>
    <dbReference type="NCBI Taxonomy" id="236973"/>
    <lineage>
        <taxon>Eukaryota</taxon>
        <taxon>Viridiplantae</taxon>
        <taxon>Streptophyta</taxon>
        <taxon>Embryophyta</taxon>
        <taxon>Tracheophyta</taxon>
        <taxon>Spermatophyta</taxon>
        <taxon>Magnoliopsida</taxon>
        <taxon>eudicotyledons</taxon>
        <taxon>Gunneridae</taxon>
        <taxon>Pentapetalae</taxon>
        <taxon>rosids</taxon>
        <taxon>malvids</taxon>
        <taxon>Myrtales</taxon>
        <taxon>Lythraceae</taxon>
        <taxon>Trapa</taxon>
    </lineage>
</organism>
<keyword evidence="4" id="KW-1185">Reference proteome</keyword>
<reference evidence="3 4" key="1">
    <citation type="journal article" date="2023" name="Hortic Res">
        <title>Pangenome of water caltrop reveals structural variations and asymmetric subgenome divergence after allopolyploidization.</title>
        <authorList>
            <person name="Zhang X."/>
            <person name="Chen Y."/>
            <person name="Wang L."/>
            <person name="Yuan Y."/>
            <person name="Fang M."/>
            <person name="Shi L."/>
            <person name="Lu R."/>
            <person name="Comes H.P."/>
            <person name="Ma Y."/>
            <person name="Chen Y."/>
            <person name="Huang G."/>
            <person name="Zhou Y."/>
            <person name="Zheng Z."/>
            <person name="Qiu Y."/>
        </authorList>
    </citation>
    <scope>NUCLEOTIDE SEQUENCE [LARGE SCALE GENOMIC DNA]</scope>
    <source>
        <tissue evidence="3">Roots</tissue>
    </source>
</reference>
<feature type="domain" description="DUF7870" evidence="2">
    <location>
        <begin position="223"/>
        <end position="390"/>
    </location>
</feature>
<keyword evidence="1" id="KW-0472">Membrane</keyword>
<dbReference type="InterPro" id="IPR057192">
    <property type="entry name" value="DUF7870"/>
</dbReference>
<evidence type="ECO:0000313" key="3">
    <source>
        <dbReference type="EMBL" id="KAK4750042.1"/>
    </source>
</evidence>
<dbReference type="PANTHER" id="PTHR33597:SF11">
    <property type="entry name" value="OS07G0620600 PROTEIN"/>
    <property type="match status" value="1"/>
</dbReference>
<evidence type="ECO:0000256" key="1">
    <source>
        <dbReference type="SAM" id="Phobius"/>
    </source>
</evidence>
<gene>
    <name evidence="3" type="ORF">SAY87_027491</name>
</gene>
<dbReference type="Pfam" id="PF25276">
    <property type="entry name" value="DUF7870"/>
    <property type="match status" value="1"/>
</dbReference>
<comment type="caution">
    <text evidence="3">The sequence shown here is derived from an EMBL/GenBank/DDBJ whole genome shotgun (WGS) entry which is preliminary data.</text>
</comment>
<dbReference type="PANTHER" id="PTHR33597">
    <property type="entry name" value="OS02G0760400 PROTEIN"/>
    <property type="match status" value="1"/>
</dbReference>
<protein>
    <recommendedName>
        <fullName evidence="2">DUF7870 domain-containing protein</fullName>
    </recommendedName>
</protein>
<evidence type="ECO:0000313" key="4">
    <source>
        <dbReference type="Proteomes" id="UP001345219"/>
    </source>
</evidence>
<dbReference type="AlphaFoldDB" id="A0AAN7H4P4"/>
<keyword evidence="1" id="KW-0812">Transmembrane</keyword>
<keyword evidence="1" id="KW-1133">Transmembrane helix</keyword>
<dbReference type="Proteomes" id="UP001345219">
    <property type="component" value="Chromosome 21"/>
</dbReference>